<dbReference type="SFLD" id="SFLDS00003">
    <property type="entry name" value="Haloacid_Dehalogenase"/>
    <property type="match status" value="1"/>
</dbReference>
<dbReference type="NCBIfam" id="TIGR01670">
    <property type="entry name" value="KdsC-phosphatas"/>
    <property type="match status" value="1"/>
</dbReference>
<dbReference type="FunFam" id="3.40.50.1000:FF:000029">
    <property type="entry name" value="3-deoxy-D-manno-octulosonate 8-phosphate phosphatase KdsC"/>
    <property type="match status" value="1"/>
</dbReference>
<dbReference type="InterPro" id="IPR006549">
    <property type="entry name" value="HAD-SF_hydro_IIIA"/>
</dbReference>
<protein>
    <submittedName>
        <fullName evidence="7">3-deoxy-D-manno-octulosonate 8-phosphate phosphatase</fullName>
        <ecNumber evidence="7">3.1.3.45</ecNumber>
    </submittedName>
</protein>
<comment type="cofactor">
    <cofactor evidence="1">
        <name>Mg(2+)</name>
        <dbReference type="ChEBI" id="CHEBI:18420"/>
    </cofactor>
</comment>
<comment type="similarity">
    <text evidence="2">Belongs to the KdsC family.</text>
</comment>
<dbReference type="PANTHER" id="PTHR21485:SF3">
    <property type="entry name" value="N-ACYLNEURAMINATE CYTIDYLYLTRANSFERASE"/>
    <property type="match status" value="1"/>
</dbReference>
<dbReference type="PIRSF" id="PIRSF006118">
    <property type="entry name" value="KDO8-P_Ptase"/>
    <property type="match status" value="1"/>
</dbReference>
<organism evidence="7">
    <name type="scientific">hydrothermal vent metagenome</name>
    <dbReference type="NCBI Taxonomy" id="652676"/>
    <lineage>
        <taxon>unclassified sequences</taxon>
        <taxon>metagenomes</taxon>
        <taxon>ecological metagenomes</taxon>
    </lineage>
</organism>
<sequence>MQYSQEQLEKIAKNIKLVIFDVDGVLTDGGIYFTDDGRELKKFNVKDGLGLSWMAQTDITVAIITGRNSPVVAERMKALKINHVYQGRMNKLETYHNLLEALQLTHKQVAYVGDDLIDVAIMNECILPIAVADAHDCAKSVAKWITNNKGGCGAGREVCDLLLRTQNIEMDTQKFHQ</sequence>
<evidence type="ECO:0000256" key="5">
    <source>
        <dbReference type="ARBA" id="ARBA00022801"/>
    </source>
</evidence>
<evidence type="ECO:0000256" key="6">
    <source>
        <dbReference type="ARBA" id="ARBA00022842"/>
    </source>
</evidence>
<dbReference type="EMBL" id="UOEW01000219">
    <property type="protein sequence ID" value="VAW39130.1"/>
    <property type="molecule type" value="Genomic_DNA"/>
</dbReference>
<evidence type="ECO:0000256" key="4">
    <source>
        <dbReference type="ARBA" id="ARBA00022723"/>
    </source>
</evidence>
<dbReference type="AlphaFoldDB" id="A0A3B0VER2"/>
<comment type="subunit">
    <text evidence="3">Homotetramer.</text>
</comment>
<dbReference type="NCBIfam" id="TIGR01662">
    <property type="entry name" value="HAD-SF-IIIA"/>
    <property type="match status" value="1"/>
</dbReference>
<dbReference type="GO" id="GO:0008781">
    <property type="term" value="F:N-acylneuraminate cytidylyltransferase activity"/>
    <property type="evidence" value="ECO:0007669"/>
    <property type="project" value="TreeGrafter"/>
</dbReference>
<keyword evidence="6" id="KW-0460">Magnesium</keyword>
<dbReference type="PANTHER" id="PTHR21485">
    <property type="entry name" value="HAD SUPERFAMILY MEMBERS CMAS AND KDSC"/>
    <property type="match status" value="1"/>
</dbReference>
<keyword evidence="5 7" id="KW-0378">Hydrolase</keyword>
<keyword evidence="4" id="KW-0479">Metal-binding</keyword>
<dbReference type="GO" id="GO:0046872">
    <property type="term" value="F:metal ion binding"/>
    <property type="evidence" value="ECO:0007669"/>
    <property type="project" value="UniProtKB-KW"/>
</dbReference>
<reference evidence="7" key="1">
    <citation type="submission" date="2018-06" db="EMBL/GenBank/DDBJ databases">
        <authorList>
            <person name="Zhirakovskaya E."/>
        </authorList>
    </citation>
    <scope>NUCLEOTIDE SEQUENCE</scope>
</reference>
<dbReference type="SFLD" id="SFLDG01136">
    <property type="entry name" value="C1.6:_Phosphoserine_Phosphatas"/>
    <property type="match status" value="1"/>
</dbReference>
<evidence type="ECO:0000313" key="7">
    <source>
        <dbReference type="EMBL" id="VAW39130.1"/>
    </source>
</evidence>
<dbReference type="EC" id="3.1.3.45" evidence="7"/>
<accession>A0A3B0VER2</accession>
<dbReference type="SFLD" id="SFLDG01138">
    <property type="entry name" value="C1.6.2:_Deoxy-d-mannose-octulo"/>
    <property type="match status" value="1"/>
</dbReference>
<dbReference type="InterPro" id="IPR050793">
    <property type="entry name" value="CMP-NeuNAc_synthase"/>
</dbReference>
<evidence type="ECO:0000256" key="3">
    <source>
        <dbReference type="ARBA" id="ARBA00011881"/>
    </source>
</evidence>
<proteinExistence type="inferred from homology"/>
<dbReference type="InterPro" id="IPR036412">
    <property type="entry name" value="HAD-like_sf"/>
</dbReference>
<dbReference type="CDD" id="cd01630">
    <property type="entry name" value="HAD_KDO-like"/>
    <property type="match status" value="1"/>
</dbReference>
<dbReference type="InterPro" id="IPR023214">
    <property type="entry name" value="HAD_sf"/>
</dbReference>
<dbReference type="SUPFAM" id="SSF56784">
    <property type="entry name" value="HAD-like"/>
    <property type="match status" value="1"/>
</dbReference>
<evidence type="ECO:0000256" key="1">
    <source>
        <dbReference type="ARBA" id="ARBA00001946"/>
    </source>
</evidence>
<gene>
    <name evidence="7" type="ORF">MNBD_GAMMA01-1245</name>
</gene>
<evidence type="ECO:0000256" key="2">
    <source>
        <dbReference type="ARBA" id="ARBA00005893"/>
    </source>
</evidence>
<dbReference type="InterPro" id="IPR010023">
    <property type="entry name" value="KdsC_fam"/>
</dbReference>
<dbReference type="Gene3D" id="3.40.50.1000">
    <property type="entry name" value="HAD superfamily/HAD-like"/>
    <property type="match status" value="1"/>
</dbReference>
<dbReference type="GO" id="GO:0019143">
    <property type="term" value="F:3-deoxy-manno-octulosonate-8-phosphatase activity"/>
    <property type="evidence" value="ECO:0007669"/>
    <property type="project" value="UniProtKB-EC"/>
</dbReference>
<dbReference type="Pfam" id="PF08282">
    <property type="entry name" value="Hydrolase_3"/>
    <property type="match status" value="1"/>
</dbReference>
<name>A0A3B0VER2_9ZZZZ</name>